<dbReference type="EMBL" id="MEIL01000016">
    <property type="protein sequence ID" value="PIT41383.1"/>
    <property type="molecule type" value="Genomic_DNA"/>
</dbReference>
<evidence type="ECO:0000259" key="5">
    <source>
        <dbReference type="PROSITE" id="PS51635"/>
    </source>
</evidence>
<feature type="short sequence motif" description="GXSXG" evidence="4">
    <location>
        <begin position="47"/>
        <end position="51"/>
    </location>
</feature>
<evidence type="ECO:0000313" key="7">
    <source>
        <dbReference type="Proteomes" id="UP000230202"/>
    </source>
</evidence>
<dbReference type="PANTHER" id="PTHR14226">
    <property type="entry name" value="NEUROPATHY TARGET ESTERASE/SWISS CHEESE D.MELANOGASTER"/>
    <property type="match status" value="1"/>
</dbReference>
<dbReference type="CDD" id="cd07208">
    <property type="entry name" value="Pat_hypo_Ecoli_yjju_like"/>
    <property type="match status" value="1"/>
</dbReference>
<dbReference type="Pfam" id="PF19890">
    <property type="entry name" value="DUF6363"/>
    <property type="match status" value="1"/>
</dbReference>
<feature type="active site" description="Nucleophile" evidence="4">
    <location>
        <position position="49"/>
    </location>
</feature>
<dbReference type="InterPro" id="IPR050301">
    <property type="entry name" value="NTE"/>
</dbReference>
<organism evidence="6 7">
    <name type="scientific">Snodgrassella alvi</name>
    <dbReference type="NCBI Taxonomy" id="1196083"/>
    <lineage>
        <taxon>Bacteria</taxon>
        <taxon>Pseudomonadati</taxon>
        <taxon>Pseudomonadota</taxon>
        <taxon>Betaproteobacteria</taxon>
        <taxon>Neisseriales</taxon>
        <taxon>Neisseriaceae</taxon>
        <taxon>Snodgrassella</taxon>
    </lineage>
</organism>
<keyword evidence="2 4" id="KW-0442">Lipid degradation</keyword>
<dbReference type="GO" id="GO:0016042">
    <property type="term" value="P:lipid catabolic process"/>
    <property type="evidence" value="ECO:0007669"/>
    <property type="project" value="UniProtKB-UniRule"/>
</dbReference>
<evidence type="ECO:0000256" key="2">
    <source>
        <dbReference type="ARBA" id="ARBA00022963"/>
    </source>
</evidence>
<dbReference type="AlphaFoldDB" id="A0A2N9X961"/>
<keyword evidence="7" id="KW-1185">Reference proteome</keyword>
<evidence type="ECO:0000256" key="3">
    <source>
        <dbReference type="ARBA" id="ARBA00023098"/>
    </source>
</evidence>
<keyword evidence="3 4" id="KW-0443">Lipid metabolism</keyword>
<evidence type="ECO:0000256" key="4">
    <source>
        <dbReference type="PROSITE-ProRule" id="PRU01161"/>
    </source>
</evidence>
<comment type="caution">
    <text evidence="4">Lacks conserved residue(s) required for the propagation of feature annotation.</text>
</comment>
<dbReference type="SUPFAM" id="SSF52151">
    <property type="entry name" value="FabD/lysophospholipase-like"/>
    <property type="match status" value="1"/>
</dbReference>
<comment type="caution">
    <text evidence="6">The sequence shown here is derived from an EMBL/GenBank/DDBJ whole genome shotgun (WGS) entry which is preliminary data.</text>
</comment>
<dbReference type="InterPro" id="IPR016035">
    <property type="entry name" value="Acyl_Trfase/lysoPLipase"/>
</dbReference>
<reference evidence="6" key="1">
    <citation type="journal article" date="2017" name="MBio">
        <title>Type VI secretion-mediated competition in the bee gut microbiome.</title>
        <authorList>
            <person name="Steele M.I."/>
            <person name="Kwong W.K."/>
            <person name="Powell J.E."/>
            <person name="Whiteley M."/>
            <person name="Moran N.A."/>
        </authorList>
    </citation>
    <scope>NUCLEOTIDE SEQUENCE [LARGE SCALE GENOMIC DNA]</scope>
    <source>
        <strain evidence="6">WkB273</strain>
    </source>
</reference>
<dbReference type="Proteomes" id="UP000230202">
    <property type="component" value="Unassembled WGS sequence"/>
</dbReference>
<dbReference type="InterPro" id="IPR037483">
    <property type="entry name" value="YjjU-like"/>
</dbReference>
<sequence>MCNAQREPSGMQVALVVEGGGMRAAFSSGVTDAFLQADFNPFTLLVGVSSGASTIASYLSGQTGRNLDVLMNQSCRRQFISWSRFILGGDLLDIDWLWRVVQQENPLDCERMFAQKRDFRIVLSNAITGEAHYAVAEPKNFLDVLRASSSIPFIIRKPVPIGSDTYYDGGVADALPVRWALSQPNIGGVIVIRTRAHAYVKKGGFGDALLARRLPDSGFARALRQRVKHYNATLAWMRRPEHSRYIFEINPPENSKMAGRLCQDASRLRYSYAAGLECGQKFLQQWPVFKDFFSLNVQD</sequence>
<evidence type="ECO:0000256" key="1">
    <source>
        <dbReference type="ARBA" id="ARBA00022801"/>
    </source>
</evidence>
<gene>
    <name evidence="6" type="ORF">BHC54_01110</name>
</gene>
<feature type="short sequence motif" description="DGA/G" evidence="4">
    <location>
        <begin position="168"/>
        <end position="170"/>
    </location>
</feature>
<accession>A0A2N9X961</accession>
<feature type="domain" description="PNPLA" evidence="5">
    <location>
        <begin position="15"/>
        <end position="181"/>
    </location>
</feature>
<keyword evidence="1 4" id="KW-0378">Hydrolase</keyword>
<evidence type="ECO:0000313" key="6">
    <source>
        <dbReference type="EMBL" id="PIT41383.1"/>
    </source>
</evidence>
<proteinExistence type="predicted"/>
<name>A0A2N9X961_9NEIS</name>
<dbReference type="GO" id="GO:0016787">
    <property type="term" value="F:hydrolase activity"/>
    <property type="evidence" value="ECO:0007669"/>
    <property type="project" value="UniProtKB-UniRule"/>
</dbReference>
<dbReference type="RefSeq" id="WP_180295810.1">
    <property type="nucleotide sequence ID" value="NZ_MEIK01000029.1"/>
</dbReference>
<dbReference type="Pfam" id="PF01734">
    <property type="entry name" value="Patatin"/>
    <property type="match status" value="1"/>
</dbReference>
<protein>
    <submittedName>
        <fullName evidence="6">Patatin family protein</fullName>
    </submittedName>
</protein>
<dbReference type="PANTHER" id="PTHR14226:SF25">
    <property type="entry name" value="PHOSPHOESTERASE"/>
    <property type="match status" value="1"/>
</dbReference>
<dbReference type="InterPro" id="IPR002641">
    <property type="entry name" value="PNPLA_dom"/>
</dbReference>
<feature type="active site" description="Proton acceptor" evidence="4">
    <location>
        <position position="168"/>
    </location>
</feature>
<dbReference type="InterPro" id="IPR045943">
    <property type="entry name" value="DUF6363"/>
</dbReference>
<dbReference type="Gene3D" id="3.40.1090.10">
    <property type="entry name" value="Cytosolic phospholipase A2 catalytic domain"/>
    <property type="match status" value="2"/>
</dbReference>
<dbReference type="PROSITE" id="PS51635">
    <property type="entry name" value="PNPLA"/>
    <property type="match status" value="1"/>
</dbReference>